<keyword evidence="1" id="KW-1133">Transmembrane helix</keyword>
<keyword evidence="1" id="KW-0812">Transmembrane</keyword>
<evidence type="ECO:0000256" key="1">
    <source>
        <dbReference type="SAM" id="Phobius"/>
    </source>
</evidence>
<feature type="transmembrane region" description="Helical" evidence="1">
    <location>
        <begin position="113"/>
        <end position="133"/>
    </location>
</feature>
<dbReference type="OrthoDB" id="8607024at2"/>
<proteinExistence type="predicted"/>
<keyword evidence="3" id="KW-1185">Reference proteome</keyword>
<gene>
    <name evidence="2" type="ORF">NCTC10296_02415</name>
</gene>
<feature type="transmembrane region" description="Helical" evidence="1">
    <location>
        <begin position="79"/>
        <end position="101"/>
    </location>
</feature>
<sequence>MNTANNTRSFVILNLFFLTDNIPTMLLKLITDARNALLLRYKPAAEYRYAPPAIIGILLLLGLQNAAAFTPLFGRDAAAIVFSLVFVTAKWLLLSLIMQTILRPVNRAGKTSYFGFILATEALLAPALIVLYYPDLAGVAVFWQIWCFWAQAAGLMYLSRSNGIKVLLGYLCYAIAMIITASVLIGIFVGLGLFDQAELMKRSQEILKAGQLTP</sequence>
<protein>
    <recommendedName>
        <fullName evidence="4">Yip1 domain-containing protein</fullName>
    </recommendedName>
</protein>
<dbReference type="RefSeq" id="WP_085416563.1">
    <property type="nucleotide sequence ID" value="NZ_CAUJPY010000013.1"/>
</dbReference>
<dbReference type="KEGG" id="nci:NCTC10296_02415"/>
<accession>A0A448DBB6</accession>
<dbReference type="Proteomes" id="UP000279284">
    <property type="component" value="Chromosome"/>
</dbReference>
<evidence type="ECO:0000313" key="2">
    <source>
        <dbReference type="EMBL" id="VEF03621.1"/>
    </source>
</evidence>
<organism evidence="2 3">
    <name type="scientific">Neisseria canis</name>
    <dbReference type="NCBI Taxonomy" id="493"/>
    <lineage>
        <taxon>Bacteria</taxon>
        <taxon>Pseudomonadati</taxon>
        <taxon>Pseudomonadota</taxon>
        <taxon>Betaproteobacteria</taxon>
        <taxon>Neisseriales</taxon>
        <taxon>Neisseriaceae</taxon>
        <taxon>Neisseria</taxon>
    </lineage>
</organism>
<dbReference type="STRING" id="493.BWD07_06530"/>
<name>A0A448DBB6_9NEIS</name>
<reference evidence="2 3" key="1">
    <citation type="submission" date="2018-12" db="EMBL/GenBank/DDBJ databases">
        <authorList>
            <consortium name="Pathogen Informatics"/>
        </authorList>
    </citation>
    <scope>NUCLEOTIDE SEQUENCE [LARGE SCALE GENOMIC DNA]</scope>
    <source>
        <strain evidence="2 3">NCTC10296</strain>
    </source>
</reference>
<dbReference type="AlphaFoldDB" id="A0A448DBB6"/>
<evidence type="ECO:0000313" key="3">
    <source>
        <dbReference type="Proteomes" id="UP000279284"/>
    </source>
</evidence>
<feature type="transmembrane region" description="Helical" evidence="1">
    <location>
        <begin position="139"/>
        <end position="158"/>
    </location>
</feature>
<keyword evidence="1" id="KW-0472">Membrane</keyword>
<feature type="transmembrane region" description="Helical" evidence="1">
    <location>
        <begin position="170"/>
        <end position="194"/>
    </location>
</feature>
<evidence type="ECO:0008006" key="4">
    <source>
        <dbReference type="Google" id="ProtNLM"/>
    </source>
</evidence>
<dbReference type="EMBL" id="LR134313">
    <property type="protein sequence ID" value="VEF03621.1"/>
    <property type="molecule type" value="Genomic_DNA"/>
</dbReference>
<feature type="transmembrane region" description="Helical" evidence="1">
    <location>
        <begin position="52"/>
        <end position="73"/>
    </location>
</feature>